<evidence type="ECO:0000256" key="1">
    <source>
        <dbReference type="SAM" id="MobiDB-lite"/>
    </source>
</evidence>
<feature type="transmembrane region" description="Helical" evidence="2">
    <location>
        <begin position="192"/>
        <end position="212"/>
    </location>
</feature>
<feature type="region of interest" description="Disordered" evidence="1">
    <location>
        <begin position="296"/>
        <end position="326"/>
    </location>
</feature>
<name>A0A5N5QHB1_9AGAM</name>
<feature type="transmembrane region" description="Helical" evidence="2">
    <location>
        <begin position="472"/>
        <end position="491"/>
    </location>
</feature>
<feature type="transmembrane region" description="Helical" evidence="2">
    <location>
        <begin position="369"/>
        <end position="386"/>
    </location>
</feature>
<keyword evidence="2" id="KW-0812">Transmembrane</keyword>
<feature type="signal peptide" evidence="3">
    <location>
        <begin position="1"/>
        <end position="21"/>
    </location>
</feature>
<feature type="transmembrane region" description="Helical" evidence="2">
    <location>
        <begin position="597"/>
        <end position="616"/>
    </location>
</feature>
<feature type="domain" description="DUF2427" evidence="4">
    <location>
        <begin position="118"/>
        <end position="202"/>
    </location>
</feature>
<dbReference type="AlphaFoldDB" id="A0A5N5QHB1"/>
<feature type="domain" description="Protein YTP1-like C-terminal" evidence="5">
    <location>
        <begin position="373"/>
        <end position="650"/>
    </location>
</feature>
<organism evidence="6 7">
    <name type="scientific">Ceratobasidium theobromae</name>
    <dbReference type="NCBI Taxonomy" id="1582974"/>
    <lineage>
        <taxon>Eukaryota</taxon>
        <taxon>Fungi</taxon>
        <taxon>Dikarya</taxon>
        <taxon>Basidiomycota</taxon>
        <taxon>Agaricomycotina</taxon>
        <taxon>Agaricomycetes</taxon>
        <taxon>Cantharellales</taxon>
        <taxon>Ceratobasidiaceae</taxon>
        <taxon>Ceratobasidium</taxon>
    </lineage>
</organism>
<dbReference type="Pfam" id="PF10348">
    <property type="entry name" value="DUF2427"/>
    <property type="match status" value="1"/>
</dbReference>
<evidence type="ECO:0000259" key="4">
    <source>
        <dbReference type="Pfam" id="PF10348"/>
    </source>
</evidence>
<reference evidence="6 7" key="1">
    <citation type="journal article" date="2019" name="Fungal Biol. Biotechnol.">
        <title>Draft genome sequence of fastidious pathogen Ceratobasidium theobromae, which causes vascular-streak dieback in Theobroma cacao.</title>
        <authorList>
            <person name="Ali S.S."/>
            <person name="Asman A."/>
            <person name="Shao J."/>
            <person name="Firmansyah A.P."/>
            <person name="Susilo A.W."/>
            <person name="Rosmana A."/>
            <person name="McMahon P."/>
            <person name="Junaid M."/>
            <person name="Guest D."/>
            <person name="Kheng T.Y."/>
            <person name="Meinhardt L.W."/>
            <person name="Bailey B.A."/>
        </authorList>
    </citation>
    <scope>NUCLEOTIDE SEQUENCE [LARGE SCALE GENOMIC DNA]</scope>
    <source>
        <strain evidence="6 7">CT2</strain>
    </source>
</reference>
<dbReference type="PANTHER" id="PTHR31685:SF3">
    <property type="entry name" value="INTEGRAL MEMBRANE PROTEIN (AFU_ORTHOLOGUE AFUA_6G12730)"/>
    <property type="match status" value="1"/>
</dbReference>
<evidence type="ECO:0000313" key="7">
    <source>
        <dbReference type="Proteomes" id="UP000383932"/>
    </source>
</evidence>
<gene>
    <name evidence="6" type="ORF">CTheo_5435</name>
</gene>
<feature type="transmembrane region" description="Helical" evidence="2">
    <location>
        <begin position="126"/>
        <end position="147"/>
    </location>
</feature>
<keyword evidence="3" id="KW-0732">Signal</keyword>
<feature type="transmembrane region" description="Helical" evidence="2">
    <location>
        <begin position="392"/>
        <end position="415"/>
    </location>
</feature>
<dbReference type="InterPro" id="IPR018827">
    <property type="entry name" value="YTP1_C"/>
</dbReference>
<evidence type="ECO:0000256" key="2">
    <source>
        <dbReference type="SAM" id="Phobius"/>
    </source>
</evidence>
<dbReference type="InterPro" id="IPR018825">
    <property type="entry name" value="DUF2427"/>
</dbReference>
<dbReference type="PANTHER" id="PTHR31685">
    <property type="entry name" value="INTEGRAL MEMBRANE PROTEIN (AFU_ORTHOLOGUE AFUA_6G12730)-RELATED"/>
    <property type="match status" value="1"/>
</dbReference>
<dbReference type="Proteomes" id="UP000383932">
    <property type="component" value="Unassembled WGS sequence"/>
</dbReference>
<feature type="region of interest" description="Disordered" evidence="1">
    <location>
        <begin position="43"/>
        <end position="89"/>
    </location>
</feature>
<evidence type="ECO:0000313" key="6">
    <source>
        <dbReference type="EMBL" id="KAB5591110.1"/>
    </source>
</evidence>
<protein>
    <submittedName>
        <fullName evidence="6">Membrane protein</fullName>
    </submittedName>
</protein>
<accession>A0A5N5QHB1</accession>
<dbReference type="Pfam" id="PF10355">
    <property type="entry name" value="Ytp1"/>
    <property type="match status" value="1"/>
</dbReference>
<sequence length="669" mass="73974">MRHPTKVLLAIFATASLVARAGDSSSGSDLVVCVPQPVPEFTVPQYLRPRHDDDNKSSHGAPDMSTPSKTTVHAPGSSHEHGHGHGQPMTELNETAILEKFGPDPLSYYSHDFESEEDDQGHGGLMIFHIGMMSLAFFIVLPLSIVLRSAKHKAHGTVHVVFLAMTLLGFISGTAYKKLSPNLYKGSVHGSVGYVLLLMVNVLTAIDALPLIRRFYEFVRAGSSEWTPRQFWNLVLCGREQKPERRWMDDNEEEIKLTTDHEEHSPVEMSDPGHAQRVHGGLTRFHDAPSVWVNQGESSLTSTHAHGSPSSRYSIGSEATLHDPGSPTRSWPLFSSPKLDMHHVVTKKGWRGRLACAGNWTFNAAERTMIPFAWGVAMIGGCVYTGICRGNYLNGCLAHFIKGSIFFWYGMLTWGRYLGAWSDRGWAWNRTTTRRVSAEMVESFVIFLYGSTNTWMERFGAHAGDPYTTKQIQHISIAVMFWFAGLVGMALESRTIRQLLSNNSLIVNTRASNQPVTEPPSYTGSFNPFPALVIGITGAAMSAHHQNYLFQVQVHALWGNLLTAFAVMRCLTYFFVWLRPARSILPSRPPTEAVASFFLSAGGLVFISSSEPITFAAMRSGRDDIMMFLNAIVAIVCLAYAINVALLTIKGWAVIRGELANPAPHQELA</sequence>
<evidence type="ECO:0000259" key="5">
    <source>
        <dbReference type="Pfam" id="PF10355"/>
    </source>
</evidence>
<feature type="compositionally biased region" description="Polar residues" evidence="1">
    <location>
        <begin position="296"/>
        <end position="314"/>
    </location>
</feature>
<feature type="region of interest" description="Disordered" evidence="1">
    <location>
        <begin position="259"/>
        <end position="278"/>
    </location>
</feature>
<comment type="caution">
    <text evidence="6">The sequence shown here is derived from an EMBL/GenBank/DDBJ whole genome shotgun (WGS) entry which is preliminary data.</text>
</comment>
<feature type="transmembrane region" description="Helical" evidence="2">
    <location>
        <begin position="557"/>
        <end position="577"/>
    </location>
</feature>
<dbReference type="OrthoDB" id="4005299at2759"/>
<keyword evidence="2" id="KW-1133">Transmembrane helix</keyword>
<feature type="transmembrane region" description="Helical" evidence="2">
    <location>
        <begin position="154"/>
        <end position="172"/>
    </location>
</feature>
<feature type="transmembrane region" description="Helical" evidence="2">
    <location>
        <begin position="628"/>
        <end position="649"/>
    </location>
</feature>
<dbReference type="EMBL" id="SSOP01000122">
    <property type="protein sequence ID" value="KAB5591110.1"/>
    <property type="molecule type" value="Genomic_DNA"/>
</dbReference>
<feature type="transmembrane region" description="Helical" evidence="2">
    <location>
        <begin position="436"/>
        <end position="452"/>
    </location>
</feature>
<evidence type="ECO:0000256" key="3">
    <source>
        <dbReference type="SAM" id="SignalP"/>
    </source>
</evidence>
<keyword evidence="7" id="KW-1185">Reference proteome</keyword>
<keyword evidence="2" id="KW-0472">Membrane</keyword>
<proteinExistence type="predicted"/>
<feature type="chain" id="PRO_5024358681" evidence="3">
    <location>
        <begin position="22"/>
        <end position="669"/>
    </location>
</feature>